<evidence type="ECO:0000256" key="3">
    <source>
        <dbReference type="ARBA" id="ARBA00022475"/>
    </source>
</evidence>
<evidence type="ECO:0000256" key="5">
    <source>
        <dbReference type="ARBA" id="ARBA00023136"/>
    </source>
</evidence>
<gene>
    <name evidence="9" type="ORF">X560_0699</name>
</gene>
<keyword evidence="10" id="KW-1185">Reference proteome</keyword>
<comment type="caution">
    <text evidence="9">The sequence shown here is derived from an EMBL/GenBank/DDBJ whole genome shotgun (WGS) entry which is preliminary data.</text>
</comment>
<keyword evidence="4 7" id="KW-0732">Signal</keyword>
<dbReference type="RefSeq" id="WP_007475845.1">
    <property type="nucleotide sequence ID" value="NZ_KQ130610.1"/>
</dbReference>
<dbReference type="PATRIC" id="fig|1430899.3.peg.723"/>
<keyword evidence="3" id="KW-1003">Cell membrane</keyword>
<feature type="chain" id="PRO_5039288570" evidence="7">
    <location>
        <begin position="23"/>
        <end position="358"/>
    </location>
</feature>
<dbReference type="InterPro" id="IPR050957">
    <property type="entry name" value="BMP_lipoprotein"/>
</dbReference>
<organism evidence="9 10">
    <name type="scientific">Listeria fleischmannii 1991</name>
    <dbReference type="NCBI Taxonomy" id="1430899"/>
    <lineage>
        <taxon>Bacteria</taxon>
        <taxon>Bacillati</taxon>
        <taxon>Bacillota</taxon>
        <taxon>Bacilli</taxon>
        <taxon>Bacillales</taxon>
        <taxon>Listeriaceae</taxon>
        <taxon>Listeria</taxon>
    </lineage>
</organism>
<comment type="subcellular location">
    <subcellularLocation>
        <location evidence="1">Cell membrane</location>
        <topology evidence="1">Lipid-anchor</topology>
    </subcellularLocation>
</comment>
<evidence type="ECO:0000256" key="1">
    <source>
        <dbReference type="ARBA" id="ARBA00004193"/>
    </source>
</evidence>
<dbReference type="AlphaFoldDB" id="A0A0J8J8B4"/>
<dbReference type="EMBL" id="AZHO01000007">
    <property type="protein sequence ID" value="KMT60571.1"/>
    <property type="molecule type" value="Genomic_DNA"/>
</dbReference>
<keyword evidence="6 9" id="KW-0449">Lipoprotein</keyword>
<evidence type="ECO:0000256" key="2">
    <source>
        <dbReference type="ARBA" id="ARBA00008610"/>
    </source>
</evidence>
<sequence length="358" mass="38566">MKKRTFALALTTVLVSAVLLGACGSNDSDSKGGGSKKSDKDFTVAMVTDTGGVDDRSFNQSAWEGLKEFGKENDMEKGTDGYNYLQSASEADYKTNLNTAVRSNYDLIFGIGYKLKEAIETVSKQNPDNHFAIVDDTIDDRDNVVSIGFKDNDGSFLVGVVAGLTTKTDKVGFVGGVKGAVIDRFEAGFTEGVKAVNPDAKIDVQYANDFAKADKGQQIASTMYSSGVDIIFHAAGGTGNGVFAEAKNLKKKDPSRAVWVIGVDRDQWDEGKVKANDGKEYNVTLTSEIKRVDIAVKDLSTRAKAGDFPGGEKIEYGLDKDAVGLSPHQDNISPDVLKKVDEYKQKIINGEIKVPEKP</sequence>
<name>A0A0J8J8B4_9LIST</name>
<dbReference type="Gene3D" id="3.40.50.2300">
    <property type="match status" value="2"/>
</dbReference>
<dbReference type="PANTHER" id="PTHR34296:SF2">
    <property type="entry name" value="ABC TRANSPORTER GUANOSINE-BINDING PROTEIN NUPN"/>
    <property type="match status" value="1"/>
</dbReference>
<dbReference type="CDD" id="cd06354">
    <property type="entry name" value="PBP1_PrnA-like"/>
    <property type="match status" value="1"/>
</dbReference>
<accession>A0A0J8J8B4</accession>
<comment type="similarity">
    <text evidence="2">Belongs to the BMP lipoprotein family.</text>
</comment>
<evidence type="ECO:0000313" key="9">
    <source>
        <dbReference type="EMBL" id="KMT60571.1"/>
    </source>
</evidence>
<feature type="signal peptide" evidence="7">
    <location>
        <begin position="1"/>
        <end position="22"/>
    </location>
</feature>
<dbReference type="PANTHER" id="PTHR34296">
    <property type="entry name" value="TRANSCRIPTIONAL ACTIVATOR PROTEIN MED"/>
    <property type="match status" value="1"/>
</dbReference>
<evidence type="ECO:0000256" key="7">
    <source>
        <dbReference type="SAM" id="SignalP"/>
    </source>
</evidence>
<feature type="domain" description="ABC transporter substrate-binding protein PnrA-like" evidence="8">
    <location>
        <begin position="43"/>
        <end position="356"/>
    </location>
</feature>
<reference evidence="9 10" key="1">
    <citation type="journal article" date="2015" name="Genome Biol. Evol.">
        <title>Comparative Genomics of Listeria Sensu Lato: Genus-Wide Differences in Evolutionary Dynamics and the Progressive Gain of Complex, Potentially Pathogenicity-Related Traits through Lateral Gene Transfer.</title>
        <authorList>
            <person name="Chiara M."/>
            <person name="Caruso M."/>
            <person name="D'Erchia A.M."/>
            <person name="Manzari C."/>
            <person name="Fraccalvieri R."/>
            <person name="Goffredo E."/>
            <person name="Latorre L."/>
            <person name="Miccolupo A."/>
            <person name="Padalino I."/>
            <person name="Santagada G."/>
            <person name="Chiocco D."/>
            <person name="Pesole G."/>
            <person name="Horner D.S."/>
            <person name="Parisi A."/>
        </authorList>
    </citation>
    <scope>NUCLEOTIDE SEQUENCE [LARGE SCALE GENOMIC DNA]</scope>
    <source>
        <strain evidence="9 10">1991</strain>
    </source>
</reference>
<proteinExistence type="inferred from homology"/>
<dbReference type="Proteomes" id="UP000052258">
    <property type="component" value="Unassembled WGS sequence"/>
</dbReference>
<dbReference type="OrthoDB" id="9784230at2"/>
<evidence type="ECO:0000256" key="4">
    <source>
        <dbReference type="ARBA" id="ARBA00022729"/>
    </source>
</evidence>
<dbReference type="PROSITE" id="PS51257">
    <property type="entry name" value="PROKAR_LIPOPROTEIN"/>
    <property type="match status" value="1"/>
</dbReference>
<evidence type="ECO:0000256" key="6">
    <source>
        <dbReference type="ARBA" id="ARBA00023288"/>
    </source>
</evidence>
<dbReference type="SUPFAM" id="SSF53822">
    <property type="entry name" value="Periplasmic binding protein-like I"/>
    <property type="match status" value="1"/>
</dbReference>
<evidence type="ECO:0000313" key="10">
    <source>
        <dbReference type="Proteomes" id="UP000052258"/>
    </source>
</evidence>
<dbReference type="Pfam" id="PF02608">
    <property type="entry name" value="Bmp"/>
    <property type="match status" value="1"/>
</dbReference>
<protein>
    <submittedName>
        <fullName evidence="9">CD4+ T cellstimulating antigen, lipoprotein</fullName>
    </submittedName>
</protein>
<dbReference type="InterPro" id="IPR028082">
    <property type="entry name" value="Peripla_BP_I"/>
</dbReference>
<keyword evidence="5" id="KW-0472">Membrane</keyword>
<dbReference type="GO" id="GO:0005886">
    <property type="term" value="C:plasma membrane"/>
    <property type="evidence" value="ECO:0007669"/>
    <property type="project" value="UniProtKB-SubCell"/>
</dbReference>
<dbReference type="InterPro" id="IPR003760">
    <property type="entry name" value="PnrA-like"/>
</dbReference>
<evidence type="ECO:0000259" key="8">
    <source>
        <dbReference type="Pfam" id="PF02608"/>
    </source>
</evidence>